<keyword evidence="11" id="KW-1185">Reference proteome</keyword>
<feature type="compositionally biased region" description="Basic and acidic residues" evidence="7">
    <location>
        <begin position="244"/>
        <end position="257"/>
    </location>
</feature>
<dbReference type="GO" id="GO:0048468">
    <property type="term" value="P:cell development"/>
    <property type="evidence" value="ECO:0007669"/>
    <property type="project" value="TreeGrafter"/>
</dbReference>
<dbReference type="GO" id="GO:0000981">
    <property type="term" value="F:DNA-binding transcription factor activity, RNA polymerase II-specific"/>
    <property type="evidence" value="ECO:0007669"/>
    <property type="project" value="InterPro"/>
</dbReference>
<evidence type="ECO:0000256" key="7">
    <source>
        <dbReference type="SAM" id="MobiDB-lite"/>
    </source>
</evidence>
<dbReference type="SMART" id="SM00548">
    <property type="entry name" value="IRO"/>
    <property type="match status" value="1"/>
</dbReference>
<dbReference type="GeneID" id="107390323"/>
<dbReference type="KEGG" id="nfu:107390323"/>
<dbReference type="GO" id="GO:0010842">
    <property type="term" value="P:retina layer formation"/>
    <property type="evidence" value="ECO:0007669"/>
    <property type="project" value="Ensembl"/>
</dbReference>
<evidence type="ECO:0000313" key="9">
    <source>
        <dbReference type="EMBL" id="KAF7209209.1"/>
    </source>
</evidence>
<comment type="similarity">
    <text evidence="2">Belongs to the TALE/IRO homeobox family.</text>
</comment>
<dbReference type="Pfam" id="PF05920">
    <property type="entry name" value="Homeobox_KN"/>
    <property type="match status" value="1"/>
</dbReference>
<dbReference type="Ensembl" id="ENSNFUT00015010566.1">
    <property type="protein sequence ID" value="ENSNFUP00015010056.1"/>
    <property type="gene ID" value="ENSNFUG00015004947.1"/>
</dbReference>
<sequence>MGPDHLPDVWLQDAGTMPASQPGFGSFLLDRSAGFPAGFQIPVLGCPPGVQHQQAQHLAALTSGVPITGYGFLPYPHQRHIAHMSSGFDLRATSPYHHALLARGGAFYPQYRTGPVDELGRVTKVATRESTGALKAWLNEHPKNPYPTKGEKIMLAIITKMSLTQVSTWFANARRRLKKENRVSWASKEKSDEEDDEQEGDSDEEEEKCHLDEHDECAPERAAAGEQVESAPESCASAKACLETPREESSAQERQEPVKTSGSDHVLAAPESKENPDNKKPKIWSLAETATSEIQKKPVDRIYCPAGKLWSDWASRHGLLVPAFYSSHEVL</sequence>
<dbReference type="InterPro" id="IPR009057">
    <property type="entry name" value="Homeodomain-like_sf"/>
</dbReference>
<evidence type="ECO:0000256" key="4">
    <source>
        <dbReference type="ARBA" id="ARBA00023155"/>
    </source>
</evidence>
<dbReference type="OrthoDB" id="5399138at2759"/>
<feature type="compositionally biased region" description="Basic and acidic residues" evidence="7">
    <location>
        <begin position="207"/>
        <end position="219"/>
    </location>
</feature>
<evidence type="ECO:0000256" key="2">
    <source>
        <dbReference type="ARBA" id="ARBA00008446"/>
    </source>
</evidence>
<feature type="domain" description="Homeobox" evidence="8">
    <location>
        <begin position="117"/>
        <end position="180"/>
    </location>
</feature>
<proteinExistence type="inferred from homology"/>
<dbReference type="PROSITE" id="PS00027">
    <property type="entry name" value="HOMEOBOX_1"/>
    <property type="match status" value="1"/>
</dbReference>
<dbReference type="GeneTree" id="ENSGT00940000165935"/>
<dbReference type="GO" id="GO:0032330">
    <property type="term" value="P:regulation of chondrocyte differentiation"/>
    <property type="evidence" value="ECO:0007669"/>
    <property type="project" value="Ensembl"/>
</dbReference>
<keyword evidence="4 6" id="KW-0371">Homeobox</keyword>
<dbReference type="InterPro" id="IPR001356">
    <property type="entry name" value="HD"/>
</dbReference>
<comment type="subcellular location">
    <subcellularLocation>
        <location evidence="1 6">Nucleus</location>
    </subcellularLocation>
</comment>
<dbReference type="FunFam" id="1.10.10.60:FF:000003">
    <property type="entry name" value="Iroquois-class homeobox protein IRX"/>
    <property type="match status" value="1"/>
</dbReference>
<feature type="DNA-binding region" description="Homeobox" evidence="6">
    <location>
        <begin position="119"/>
        <end position="181"/>
    </location>
</feature>
<dbReference type="InterPro" id="IPR017970">
    <property type="entry name" value="Homeobox_CS"/>
</dbReference>
<dbReference type="CDD" id="cd00086">
    <property type="entry name" value="homeodomain"/>
    <property type="match status" value="1"/>
</dbReference>
<evidence type="ECO:0000313" key="10">
    <source>
        <dbReference type="Ensembl" id="ENSNFUP00015010056.1"/>
    </source>
</evidence>
<accession>A0A8C6KS02</accession>
<reference evidence="10" key="1">
    <citation type="submission" date="2014-08" db="EMBL/GenBank/DDBJ databases">
        <authorList>
            <person name="Senf B."/>
            <person name="Petzold A."/>
            <person name="Downie B.R."/>
            <person name="Koch P."/>
            <person name="Platzer M."/>
        </authorList>
    </citation>
    <scope>NUCLEOTIDE SEQUENCE [LARGE SCALE GENOMIC DNA]</scope>
    <source>
        <strain evidence="10">GRZ</strain>
    </source>
</reference>
<dbReference type="PANTHER" id="PTHR11211">
    <property type="entry name" value="IROQUOIS-CLASS HOMEODOMAIN PROTEIN IRX"/>
    <property type="match status" value="1"/>
</dbReference>
<evidence type="ECO:0000256" key="1">
    <source>
        <dbReference type="ARBA" id="ARBA00004123"/>
    </source>
</evidence>
<dbReference type="SMART" id="SM00389">
    <property type="entry name" value="HOX"/>
    <property type="match status" value="1"/>
</dbReference>
<evidence type="ECO:0000256" key="6">
    <source>
        <dbReference type="PROSITE-ProRule" id="PRU00108"/>
    </source>
</evidence>
<feature type="region of interest" description="Disordered" evidence="7">
    <location>
        <begin position="180"/>
        <end position="282"/>
    </location>
</feature>
<feature type="compositionally biased region" description="Acidic residues" evidence="7">
    <location>
        <begin position="192"/>
        <end position="206"/>
    </location>
</feature>
<reference evidence="9" key="2">
    <citation type="submission" date="2020-03" db="EMBL/GenBank/DDBJ databases">
        <title>Intra-Species Differences in Population Size shape Life History and Genome Evolution.</title>
        <authorList>
            <person name="Willemsen D."/>
            <person name="Cui R."/>
            <person name="Valenzano D.R."/>
        </authorList>
    </citation>
    <scope>NUCLEOTIDE SEQUENCE</scope>
    <source>
        <strain evidence="9">GRZ</strain>
        <tissue evidence="9">Whole</tissue>
    </source>
</reference>
<dbReference type="SUPFAM" id="SSF46689">
    <property type="entry name" value="Homeodomain-like"/>
    <property type="match status" value="1"/>
</dbReference>
<dbReference type="GO" id="GO:0021575">
    <property type="term" value="P:hindbrain morphogenesis"/>
    <property type="evidence" value="ECO:0007669"/>
    <property type="project" value="Ensembl"/>
</dbReference>
<dbReference type="GO" id="GO:0030182">
    <property type="term" value="P:neuron differentiation"/>
    <property type="evidence" value="ECO:0007669"/>
    <property type="project" value="Ensembl"/>
</dbReference>
<dbReference type="Proteomes" id="UP000694548">
    <property type="component" value="Chromosome sgr15"/>
</dbReference>
<keyword evidence="3 6" id="KW-0238">DNA-binding</keyword>
<dbReference type="GO" id="GO:0072498">
    <property type="term" value="P:embryonic skeletal joint development"/>
    <property type="evidence" value="ECO:0007669"/>
    <property type="project" value="Ensembl"/>
</dbReference>
<dbReference type="InterPro" id="IPR003893">
    <property type="entry name" value="Iroquois_homeo"/>
</dbReference>
<evidence type="ECO:0000256" key="3">
    <source>
        <dbReference type="ARBA" id="ARBA00023125"/>
    </source>
</evidence>
<dbReference type="Gene3D" id="1.10.10.60">
    <property type="entry name" value="Homeodomain-like"/>
    <property type="match status" value="1"/>
</dbReference>
<evidence type="ECO:0000313" key="11">
    <source>
        <dbReference type="Proteomes" id="UP000694548"/>
    </source>
</evidence>
<dbReference type="OMA" id="FVPSCYT"/>
<feature type="compositionally biased region" description="Basic and acidic residues" evidence="7">
    <location>
        <begin position="271"/>
        <end position="280"/>
    </location>
</feature>
<dbReference type="PROSITE" id="PS50071">
    <property type="entry name" value="HOMEOBOX_2"/>
    <property type="match status" value="1"/>
</dbReference>
<evidence type="ECO:0000259" key="8">
    <source>
        <dbReference type="PROSITE" id="PS50071"/>
    </source>
</evidence>
<dbReference type="EMBL" id="JAAVVJ010000013">
    <property type="protein sequence ID" value="KAF7209209.1"/>
    <property type="molecule type" value="Genomic_DNA"/>
</dbReference>
<evidence type="ECO:0000256" key="5">
    <source>
        <dbReference type="ARBA" id="ARBA00023242"/>
    </source>
</evidence>
<dbReference type="PANTHER" id="PTHR11211:SF41">
    <property type="entry name" value="IROQUOIS HOMEOBOX 7"/>
    <property type="match status" value="1"/>
</dbReference>
<dbReference type="GO" id="GO:0005634">
    <property type="term" value="C:nucleus"/>
    <property type="evidence" value="ECO:0007669"/>
    <property type="project" value="UniProtKB-SubCell"/>
</dbReference>
<reference evidence="10" key="3">
    <citation type="submission" date="2025-05" db="UniProtKB">
        <authorList>
            <consortium name="Ensembl"/>
        </authorList>
    </citation>
    <scope>IDENTIFICATION</scope>
</reference>
<dbReference type="GO" id="GO:0000978">
    <property type="term" value="F:RNA polymerase II cis-regulatory region sequence-specific DNA binding"/>
    <property type="evidence" value="ECO:0007669"/>
    <property type="project" value="TreeGrafter"/>
</dbReference>
<dbReference type="InterPro" id="IPR008422">
    <property type="entry name" value="KN_HD"/>
</dbReference>
<dbReference type="RefSeq" id="XP_015822443.1">
    <property type="nucleotide sequence ID" value="XM_015966957.3"/>
</dbReference>
<keyword evidence="5 6" id="KW-0539">Nucleus</keyword>
<dbReference type="AlphaFoldDB" id="A0A8C6KS02"/>
<organism evidence="10 11">
    <name type="scientific">Nothobranchius furzeri</name>
    <name type="common">Turquoise killifish</name>
    <dbReference type="NCBI Taxonomy" id="105023"/>
    <lineage>
        <taxon>Eukaryota</taxon>
        <taxon>Metazoa</taxon>
        <taxon>Chordata</taxon>
        <taxon>Craniata</taxon>
        <taxon>Vertebrata</taxon>
        <taxon>Euteleostomi</taxon>
        <taxon>Actinopterygii</taxon>
        <taxon>Neopterygii</taxon>
        <taxon>Teleostei</taxon>
        <taxon>Neoteleostei</taxon>
        <taxon>Acanthomorphata</taxon>
        <taxon>Ovalentaria</taxon>
        <taxon>Atherinomorphae</taxon>
        <taxon>Cyprinodontiformes</taxon>
        <taxon>Nothobranchiidae</taxon>
        <taxon>Nothobranchius</taxon>
    </lineage>
</organism>
<dbReference type="Proteomes" id="UP000822369">
    <property type="component" value="Chromosome 13"/>
</dbReference>
<name>A0A8C6KS02_NOTFU</name>
<gene>
    <name evidence="10" type="primary">irx7</name>
    <name evidence="9" type="ORF">G4P62_014061</name>
</gene>
<protein>
    <submittedName>
        <fullName evidence="10">Iroquois homeobox 7</fullName>
    </submittedName>
    <submittedName>
        <fullName evidence="9">Iroquois-class homeodomain protein IRX-1-like</fullName>
    </submittedName>
</protein>
<dbReference type="GO" id="GO:0060059">
    <property type="term" value="P:embryonic retina morphogenesis in camera-type eye"/>
    <property type="evidence" value="ECO:0007669"/>
    <property type="project" value="Ensembl"/>
</dbReference>